<accession>A0ACC3SPN9</accession>
<name>A0ACC3SPN9_9PEZI</name>
<comment type="caution">
    <text evidence="1">The sequence shown here is derived from an EMBL/GenBank/DDBJ whole genome shotgun (WGS) entry which is preliminary data.</text>
</comment>
<keyword evidence="2" id="KW-1185">Reference proteome</keyword>
<proteinExistence type="predicted"/>
<evidence type="ECO:0000313" key="2">
    <source>
        <dbReference type="Proteomes" id="UP001320706"/>
    </source>
</evidence>
<dbReference type="Proteomes" id="UP001320706">
    <property type="component" value="Unassembled WGS sequence"/>
</dbReference>
<reference evidence="1" key="1">
    <citation type="submission" date="2024-02" db="EMBL/GenBank/DDBJ databases">
        <title>Metagenome Assembled Genome of Zalaria obscura JY119.</title>
        <authorList>
            <person name="Vighnesh L."/>
            <person name="Jagadeeshwari U."/>
            <person name="Venkata Ramana C."/>
            <person name="Sasikala C."/>
        </authorList>
    </citation>
    <scope>NUCLEOTIDE SEQUENCE</scope>
    <source>
        <strain evidence="1">JY119</strain>
    </source>
</reference>
<dbReference type="EMBL" id="JAMKPW020000001">
    <property type="protein sequence ID" value="KAK8221938.1"/>
    <property type="molecule type" value="Genomic_DNA"/>
</dbReference>
<evidence type="ECO:0000313" key="1">
    <source>
        <dbReference type="EMBL" id="KAK8221938.1"/>
    </source>
</evidence>
<gene>
    <name evidence="1" type="ORF">M8818_000105</name>
</gene>
<protein>
    <submittedName>
        <fullName evidence="1">Uncharacterized protein</fullName>
    </submittedName>
</protein>
<sequence>MPRRRRPARPGALADLAPLRILTQIIILQTLYYVCAAALILFTTLVAGQPVSLDLLFSWQSVRGDVTTGWTLALCWMMDSLICVIFLLLFIARSKLVPDFAVTIHFINLIVTSLYTRAVPTQMFWWGLQVASAGLMTFLGVWACQWRELKPIAFGGKGKARAEDVPNKHARDPGTLEEEVGFIRGSNRGAGRDGAGSYEMVGMVPKEEGT</sequence>
<organism evidence="1 2">
    <name type="scientific">Zalaria obscura</name>
    <dbReference type="NCBI Taxonomy" id="2024903"/>
    <lineage>
        <taxon>Eukaryota</taxon>
        <taxon>Fungi</taxon>
        <taxon>Dikarya</taxon>
        <taxon>Ascomycota</taxon>
        <taxon>Pezizomycotina</taxon>
        <taxon>Dothideomycetes</taxon>
        <taxon>Dothideomycetidae</taxon>
        <taxon>Dothideales</taxon>
        <taxon>Zalariaceae</taxon>
        <taxon>Zalaria</taxon>
    </lineage>
</organism>